<keyword evidence="1" id="KW-0472">Membrane</keyword>
<sequence length="140" mass="14928">MSAIAAVLQQWPSIAAALGAAGGGGLIVKLLEHGRAKRKQTDEVALDLVKRLTARIETLEQAQAHEREVCEARLSSVRHELRNVAANFDGLLLALKYASPERIQEIVADVLARRAAAIQPIPNLASAAARQEVAEIALPG</sequence>
<organism evidence="2 3">
    <name type="scientific">Sphingomonas morindae</name>
    <dbReference type="NCBI Taxonomy" id="1541170"/>
    <lineage>
        <taxon>Bacteria</taxon>
        <taxon>Pseudomonadati</taxon>
        <taxon>Pseudomonadota</taxon>
        <taxon>Alphaproteobacteria</taxon>
        <taxon>Sphingomonadales</taxon>
        <taxon>Sphingomonadaceae</taxon>
        <taxon>Sphingomonas</taxon>
    </lineage>
</organism>
<evidence type="ECO:0008006" key="4">
    <source>
        <dbReference type="Google" id="ProtNLM"/>
    </source>
</evidence>
<keyword evidence="1" id="KW-0812">Transmembrane</keyword>
<keyword evidence="3" id="KW-1185">Reference proteome</keyword>
<dbReference type="Proteomes" id="UP001056937">
    <property type="component" value="Chromosome 1"/>
</dbReference>
<proteinExistence type="predicted"/>
<dbReference type="RefSeq" id="WP_252165419.1">
    <property type="nucleotide sequence ID" value="NZ_CP084930.1"/>
</dbReference>
<dbReference type="EMBL" id="CP084930">
    <property type="protein sequence ID" value="USI71606.1"/>
    <property type="molecule type" value="Genomic_DNA"/>
</dbReference>
<keyword evidence="1" id="KW-1133">Transmembrane helix</keyword>
<accession>A0ABY4X403</accession>
<evidence type="ECO:0000313" key="3">
    <source>
        <dbReference type="Proteomes" id="UP001056937"/>
    </source>
</evidence>
<feature type="transmembrane region" description="Helical" evidence="1">
    <location>
        <begin position="12"/>
        <end position="31"/>
    </location>
</feature>
<gene>
    <name evidence="2" type="ORF">LHA26_09680</name>
</gene>
<name>A0ABY4X403_9SPHN</name>
<reference evidence="2" key="1">
    <citation type="journal article" date="2022" name="Toxins">
        <title>Genomic Analysis of Sphingopyxis sp. USTB-05 for Biodegrading Cyanobacterial Hepatotoxins.</title>
        <authorList>
            <person name="Liu C."/>
            <person name="Xu Q."/>
            <person name="Zhao Z."/>
            <person name="Zhang H."/>
            <person name="Liu X."/>
            <person name="Yin C."/>
            <person name="Liu Y."/>
            <person name="Yan H."/>
        </authorList>
    </citation>
    <scope>NUCLEOTIDE SEQUENCE</scope>
    <source>
        <strain evidence="2">NBD5</strain>
    </source>
</reference>
<evidence type="ECO:0000256" key="1">
    <source>
        <dbReference type="SAM" id="Phobius"/>
    </source>
</evidence>
<evidence type="ECO:0000313" key="2">
    <source>
        <dbReference type="EMBL" id="USI71606.1"/>
    </source>
</evidence>
<protein>
    <recommendedName>
        <fullName evidence="4">Sensor histidine kinase</fullName>
    </recommendedName>
</protein>